<reference evidence="8 9" key="1">
    <citation type="submission" date="2019-06" db="EMBL/GenBank/DDBJ databases">
        <title>A chromosomal-level reference genome of Carpinus fangiana (Coryloideae, Betulaceae).</title>
        <authorList>
            <person name="Yang X."/>
            <person name="Wang Z."/>
            <person name="Zhang L."/>
            <person name="Hao G."/>
            <person name="Liu J."/>
            <person name="Yang Y."/>
        </authorList>
    </citation>
    <scope>NUCLEOTIDE SEQUENCE [LARGE SCALE GENOMIC DNA]</scope>
    <source>
        <strain evidence="8">Cfa_2016G</strain>
        <tissue evidence="8">Leaf</tissue>
    </source>
</reference>
<name>A0A5N6RQF1_9ROSI</name>
<dbReference type="InterPro" id="IPR011990">
    <property type="entry name" value="TPR-like_helical_dom_sf"/>
</dbReference>
<dbReference type="GO" id="GO:0009451">
    <property type="term" value="P:RNA modification"/>
    <property type="evidence" value="ECO:0007669"/>
    <property type="project" value="InterPro"/>
</dbReference>
<protein>
    <recommendedName>
        <fullName evidence="10">Ribosomal protein S11</fullName>
    </recommendedName>
</protein>
<dbReference type="NCBIfam" id="TIGR00756">
    <property type="entry name" value="PPR"/>
    <property type="match status" value="2"/>
</dbReference>
<dbReference type="GO" id="GO:1990904">
    <property type="term" value="C:ribonucleoprotein complex"/>
    <property type="evidence" value="ECO:0007669"/>
    <property type="project" value="UniProtKB-KW"/>
</dbReference>
<dbReference type="InterPro" id="IPR036967">
    <property type="entry name" value="Ribosomal_uS11_sf"/>
</dbReference>
<evidence type="ECO:0000256" key="4">
    <source>
        <dbReference type="ARBA" id="ARBA00023274"/>
    </source>
</evidence>
<evidence type="ECO:0000256" key="3">
    <source>
        <dbReference type="ARBA" id="ARBA00022980"/>
    </source>
</evidence>
<proteinExistence type="inferred from homology"/>
<dbReference type="GO" id="GO:0003723">
    <property type="term" value="F:RNA binding"/>
    <property type="evidence" value="ECO:0007669"/>
    <property type="project" value="InterPro"/>
</dbReference>
<dbReference type="Proteomes" id="UP000327013">
    <property type="component" value="Chromosome 7"/>
</dbReference>
<dbReference type="EMBL" id="CM017327">
    <property type="protein sequence ID" value="KAE8100576.1"/>
    <property type="molecule type" value="Genomic_DNA"/>
</dbReference>
<dbReference type="Gene3D" id="1.25.40.10">
    <property type="entry name" value="Tetratricopeptide repeat domain"/>
    <property type="match status" value="1"/>
</dbReference>
<keyword evidence="4 6" id="KW-0687">Ribonucleoprotein</keyword>
<evidence type="ECO:0000256" key="1">
    <source>
        <dbReference type="ARBA" id="ARBA00006194"/>
    </source>
</evidence>
<dbReference type="PANTHER" id="PTHR47926:SF388">
    <property type="entry name" value="DYW DOMAIN-CONTAINING PROTEIN"/>
    <property type="match status" value="1"/>
</dbReference>
<evidence type="ECO:0000256" key="5">
    <source>
        <dbReference type="PROSITE-ProRule" id="PRU00708"/>
    </source>
</evidence>
<sequence length="463" mass="51014">MSFSAVNRTAYSRCFYSHPRVGNLTTRPAESLSLSLSFNPPWFPLQKLVGVCVNRESFGAFGGTGLGFQGKAKKDLMVVLRVSPQEPIRAQGKKRATLDFNHLCRDGKVESALEALGELEKNGVLVDSLDLVKLLQVCEARKLVGAAKRVLDYATRSLSGTVVFNKLVQVYCKWGDTRSARSVFEEMPMRDLDSWNRMLIGLAENGEGEEALGVFSRMKKEGVKPDGSTFLGIIMACGCLGIVLNGQKHFMSMSRDYGITPSMEHYVAIVDLLGRAGKIVEAKEFIANMPIEPSSVVRETLQKHFPTDSTETKGKQIGKQKLPSRSEHKSRRKGKGKRIKRGRKAAPCKIPQGVIHVSATFNNTFVTVTDLRGKVFSWSSAGLRGFKNTRRGTPFAAESAAGDAIQWAMKQGLRRAEVMIKGAGLGRDAALRAIRRSGIFLSFIRDVTPLPHNGCRPPKKRRV</sequence>
<dbReference type="PANTHER" id="PTHR47926">
    <property type="entry name" value="PENTATRICOPEPTIDE REPEAT-CONTAINING PROTEIN"/>
    <property type="match status" value="1"/>
</dbReference>
<gene>
    <name evidence="8" type="ORF">FH972_018462</name>
</gene>
<keyword evidence="9" id="KW-1185">Reference proteome</keyword>
<dbReference type="PROSITE" id="PS00054">
    <property type="entry name" value="RIBOSOMAL_S11"/>
    <property type="match status" value="1"/>
</dbReference>
<feature type="region of interest" description="Disordered" evidence="7">
    <location>
        <begin position="304"/>
        <end position="346"/>
    </location>
</feature>
<dbReference type="InterPro" id="IPR002885">
    <property type="entry name" value="PPR_rpt"/>
</dbReference>
<evidence type="ECO:0008006" key="10">
    <source>
        <dbReference type="Google" id="ProtNLM"/>
    </source>
</evidence>
<dbReference type="InterPro" id="IPR001971">
    <property type="entry name" value="Ribosomal_uS11"/>
</dbReference>
<keyword evidence="2" id="KW-0677">Repeat</keyword>
<dbReference type="PROSITE" id="PS51375">
    <property type="entry name" value="PPR"/>
    <property type="match status" value="2"/>
</dbReference>
<dbReference type="GO" id="GO:0006412">
    <property type="term" value="P:translation"/>
    <property type="evidence" value="ECO:0007669"/>
    <property type="project" value="InterPro"/>
</dbReference>
<dbReference type="Gene3D" id="3.30.420.80">
    <property type="entry name" value="Ribosomal protein S11"/>
    <property type="match status" value="1"/>
</dbReference>
<evidence type="ECO:0000313" key="9">
    <source>
        <dbReference type="Proteomes" id="UP000327013"/>
    </source>
</evidence>
<feature type="compositionally biased region" description="Basic and acidic residues" evidence="7">
    <location>
        <begin position="304"/>
        <end position="314"/>
    </location>
</feature>
<dbReference type="AlphaFoldDB" id="A0A5N6RQF1"/>
<feature type="compositionally biased region" description="Basic residues" evidence="7">
    <location>
        <begin position="328"/>
        <end position="346"/>
    </location>
</feature>
<dbReference type="InterPro" id="IPR018102">
    <property type="entry name" value="Ribosomal_uS11_CS"/>
</dbReference>
<dbReference type="Pfam" id="PF00411">
    <property type="entry name" value="Ribosomal_S11"/>
    <property type="match status" value="1"/>
</dbReference>
<dbReference type="Pfam" id="PF01535">
    <property type="entry name" value="PPR"/>
    <property type="match status" value="2"/>
</dbReference>
<dbReference type="InterPro" id="IPR046960">
    <property type="entry name" value="PPR_At4g14850-like_plant"/>
</dbReference>
<comment type="similarity">
    <text evidence="1 6">Belongs to the universal ribosomal protein uS11 family.</text>
</comment>
<dbReference type="HAMAP" id="MF_01310">
    <property type="entry name" value="Ribosomal_uS11"/>
    <property type="match status" value="1"/>
</dbReference>
<feature type="repeat" description="PPR" evidence="5">
    <location>
        <begin position="191"/>
        <end position="225"/>
    </location>
</feature>
<dbReference type="Pfam" id="PF13041">
    <property type="entry name" value="PPR_2"/>
    <property type="match status" value="1"/>
</dbReference>
<feature type="repeat" description="PPR" evidence="5">
    <location>
        <begin position="160"/>
        <end position="190"/>
    </location>
</feature>
<dbReference type="GO" id="GO:0003735">
    <property type="term" value="F:structural constituent of ribosome"/>
    <property type="evidence" value="ECO:0007669"/>
    <property type="project" value="InterPro"/>
</dbReference>
<evidence type="ECO:0000256" key="2">
    <source>
        <dbReference type="ARBA" id="ARBA00022737"/>
    </source>
</evidence>
<evidence type="ECO:0000256" key="7">
    <source>
        <dbReference type="SAM" id="MobiDB-lite"/>
    </source>
</evidence>
<dbReference type="NCBIfam" id="NF003698">
    <property type="entry name" value="PRK05309.1"/>
    <property type="match status" value="1"/>
</dbReference>
<organism evidence="8 9">
    <name type="scientific">Carpinus fangiana</name>
    <dbReference type="NCBI Taxonomy" id="176857"/>
    <lineage>
        <taxon>Eukaryota</taxon>
        <taxon>Viridiplantae</taxon>
        <taxon>Streptophyta</taxon>
        <taxon>Embryophyta</taxon>
        <taxon>Tracheophyta</taxon>
        <taxon>Spermatophyta</taxon>
        <taxon>Magnoliopsida</taxon>
        <taxon>eudicotyledons</taxon>
        <taxon>Gunneridae</taxon>
        <taxon>Pentapetalae</taxon>
        <taxon>rosids</taxon>
        <taxon>fabids</taxon>
        <taxon>Fagales</taxon>
        <taxon>Betulaceae</taxon>
        <taxon>Carpinus</taxon>
    </lineage>
</organism>
<dbReference type="GO" id="GO:0005840">
    <property type="term" value="C:ribosome"/>
    <property type="evidence" value="ECO:0007669"/>
    <property type="project" value="UniProtKB-KW"/>
</dbReference>
<keyword evidence="3 6" id="KW-0689">Ribosomal protein</keyword>
<accession>A0A5N6RQF1</accession>
<dbReference type="SUPFAM" id="SSF53137">
    <property type="entry name" value="Translational machinery components"/>
    <property type="match status" value="1"/>
</dbReference>
<evidence type="ECO:0000313" key="8">
    <source>
        <dbReference type="EMBL" id="KAE8100576.1"/>
    </source>
</evidence>
<evidence type="ECO:0000256" key="6">
    <source>
        <dbReference type="RuleBase" id="RU003629"/>
    </source>
</evidence>
<dbReference type="OrthoDB" id="185373at2759"/>